<dbReference type="AlphaFoldDB" id="K0RN07"/>
<name>K0RN07_THAOC</name>
<dbReference type="Proteomes" id="UP000266841">
    <property type="component" value="Unassembled WGS sequence"/>
</dbReference>
<proteinExistence type="predicted"/>
<comment type="caution">
    <text evidence="1">The sequence shown here is derived from an EMBL/GenBank/DDBJ whole genome shotgun (WGS) entry which is preliminary data.</text>
</comment>
<accession>K0RN07</accession>
<sequence length="40" mass="4593">KILPAFTFSPPNLLTPKRFAFESRPFFVLPALFMCHLSIP</sequence>
<feature type="non-terminal residue" evidence="1">
    <location>
        <position position="1"/>
    </location>
</feature>
<keyword evidence="2" id="KW-1185">Reference proteome</keyword>
<organism evidence="1 2">
    <name type="scientific">Thalassiosira oceanica</name>
    <name type="common">Marine diatom</name>
    <dbReference type="NCBI Taxonomy" id="159749"/>
    <lineage>
        <taxon>Eukaryota</taxon>
        <taxon>Sar</taxon>
        <taxon>Stramenopiles</taxon>
        <taxon>Ochrophyta</taxon>
        <taxon>Bacillariophyta</taxon>
        <taxon>Coscinodiscophyceae</taxon>
        <taxon>Thalassiosirophycidae</taxon>
        <taxon>Thalassiosirales</taxon>
        <taxon>Thalassiosiraceae</taxon>
        <taxon>Thalassiosira</taxon>
    </lineage>
</organism>
<protein>
    <submittedName>
        <fullName evidence="1">Uncharacterized protein</fullName>
    </submittedName>
</protein>
<evidence type="ECO:0000313" key="1">
    <source>
        <dbReference type="EMBL" id="EJK54530.1"/>
    </source>
</evidence>
<evidence type="ECO:0000313" key="2">
    <source>
        <dbReference type="Proteomes" id="UP000266841"/>
    </source>
</evidence>
<dbReference type="EMBL" id="AGNL01035691">
    <property type="protein sequence ID" value="EJK54530.1"/>
    <property type="molecule type" value="Genomic_DNA"/>
</dbReference>
<reference evidence="1 2" key="1">
    <citation type="journal article" date="2012" name="Genome Biol.">
        <title>Genome and low-iron response of an oceanic diatom adapted to chronic iron limitation.</title>
        <authorList>
            <person name="Lommer M."/>
            <person name="Specht M."/>
            <person name="Roy A.S."/>
            <person name="Kraemer L."/>
            <person name="Andreson R."/>
            <person name="Gutowska M.A."/>
            <person name="Wolf J."/>
            <person name="Bergner S.V."/>
            <person name="Schilhabel M.B."/>
            <person name="Klostermeier U.C."/>
            <person name="Beiko R.G."/>
            <person name="Rosenstiel P."/>
            <person name="Hippler M."/>
            <person name="Laroche J."/>
        </authorList>
    </citation>
    <scope>NUCLEOTIDE SEQUENCE [LARGE SCALE GENOMIC DNA]</scope>
    <source>
        <strain evidence="1 2">CCMP1005</strain>
    </source>
</reference>
<gene>
    <name evidence="1" type="ORF">THAOC_25833</name>
</gene>